<sequence length="237" mass="27184">MVLTSLLYVLFILLPGYIAYAAAGYNVDEKGIFARIVYRGAAVFFIINALALAFSGSQVSKAYFKLFQNTPENMDNRVFVYTIAVYILGGFILGWLQLYLEYKTLWNAKRDLKKWVNKKSDAVEVEPGNILKRILICYRFANKKPFVVVYFDKDKNIEGEVLKYCWNGREELLLRHADTCELFVLDLGKCISLNFKNIHELDNMINVKKSDINLLDLIHGGLSEAIKEKNKMNTPAE</sequence>
<evidence type="ECO:0000313" key="3">
    <source>
        <dbReference type="Proteomes" id="UP000184148"/>
    </source>
</evidence>
<dbReference type="EMBL" id="FQUY01000013">
    <property type="protein sequence ID" value="SHF16697.1"/>
    <property type="molecule type" value="Genomic_DNA"/>
</dbReference>
<evidence type="ECO:0000313" key="2">
    <source>
        <dbReference type="EMBL" id="SHF16697.1"/>
    </source>
</evidence>
<name>A0A1M4ZFY1_9FIRM</name>
<gene>
    <name evidence="2" type="ORF">SAMN02745133_01984</name>
</gene>
<dbReference type="STRING" id="1121429.SAMN02745133_01984"/>
<dbReference type="AlphaFoldDB" id="A0A1M4ZFY1"/>
<reference evidence="3" key="1">
    <citation type="submission" date="2016-11" db="EMBL/GenBank/DDBJ databases">
        <authorList>
            <person name="Varghese N."/>
            <person name="Submissions S."/>
        </authorList>
    </citation>
    <scope>NUCLEOTIDE SEQUENCE [LARGE SCALE GENOMIC DNA]</scope>
    <source>
        <strain evidence="3">DSM 12395</strain>
    </source>
</reference>
<feature type="transmembrane region" description="Helical" evidence="1">
    <location>
        <begin position="37"/>
        <end position="58"/>
    </location>
</feature>
<keyword evidence="1" id="KW-1133">Transmembrane helix</keyword>
<keyword evidence="1" id="KW-0812">Transmembrane</keyword>
<proteinExistence type="predicted"/>
<feature type="transmembrane region" description="Helical" evidence="1">
    <location>
        <begin position="78"/>
        <end position="100"/>
    </location>
</feature>
<accession>A0A1M4ZFY1</accession>
<feature type="transmembrane region" description="Helical" evidence="1">
    <location>
        <begin position="6"/>
        <end position="25"/>
    </location>
</feature>
<evidence type="ECO:0000256" key="1">
    <source>
        <dbReference type="SAM" id="Phobius"/>
    </source>
</evidence>
<keyword evidence="1" id="KW-0472">Membrane</keyword>
<dbReference type="Proteomes" id="UP000184148">
    <property type="component" value="Unassembled WGS sequence"/>
</dbReference>
<dbReference type="OrthoDB" id="9818762at2"/>
<dbReference type="RefSeq" id="WP_073239235.1">
    <property type="nucleotide sequence ID" value="NZ_FQUY01000013.1"/>
</dbReference>
<keyword evidence="3" id="KW-1185">Reference proteome</keyword>
<protein>
    <submittedName>
        <fullName evidence="2">Uncharacterized protein</fullName>
    </submittedName>
</protein>
<organism evidence="2 3">
    <name type="scientific">Desulforamulus putei DSM 12395</name>
    <dbReference type="NCBI Taxonomy" id="1121429"/>
    <lineage>
        <taxon>Bacteria</taxon>
        <taxon>Bacillati</taxon>
        <taxon>Bacillota</taxon>
        <taxon>Clostridia</taxon>
        <taxon>Eubacteriales</taxon>
        <taxon>Peptococcaceae</taxon>
        <taxon>Desulforamulus</taxon>
    </lineage>
</organism>